<organism evidence="2">
    <name type="scientific">Loa loa</name>
    <name type="common">Eye worm</name>
    <name type="synonym">Filaria loa</name>
    <dbReference type="NCBI Taxonomy" id="7209"/>
    <lineage>
        <taxon>Eukaryota</taxon>
        <taxon>Metazoa</taxon>
        <taxon>Ecdysozoa</taxon>
        <taxon>Nematoda</taxon>
        <taxon>Chromadorea</taxon>
        <taxon>Rhabditida</taxon>
        <taxon>Spirurina</taxon>
        <taxon>Spiruromorpha</taxon>
        <taxon>Filarioidea</taxon>
        <taxon>Onchocercidae</taxon>
        <taxon>Loa</taxon>
    </lineage>
</organism>
<sequence length="77" mass="8675">MQDPSAKEADTYYGMRSTVAFPVKGTEIKRKDDFKAPQAKADIELNLKNEKQDVPNQKIQLGSTPVRENSKPVGFFM</sequence>
<dbReference type="GeneID" id="9947811"/>
<reference evidence="2" key="1">
    <citation type="submission" date="2012-04" db="EMBL/GenBank/DDBJ databases">
        <title>The Genome Sequence of Loa loa.</title>
        <authorList>
            <consortium name="The Broad Institute Genome Sequencing Platform"/>
            <consortium name="Broad Institute Genome Sequencing Center for Infectious Disease"/>
            <person name="Nutman T.B."/>
            <person name="Fink D.L."/>
            <person name="Russ C."/>
            <person name="Young S."/>
            <person name="Zeng Q."/>
            <person name="Gargeya S."/>
            <person name="Alvarado L."/>
            <person name="Berlin A."/>
            <person name="Chapman S.B."/>
            <person name="Chen Z."/>
            <person name="Freedman E."/>
            <person name="Gellesch M."/>
            <person name="Goldberg J."/>
            <person name="Griggs A."/>
            <person name="Gujja S."/>
            <person name="Heilman E.R."/>
            <person name="Heiman D."/>
            <person name="Howarth C."/>
            <person name="Mehta T."/>
            <person name="Neiman D."/>
            <person name="Pearson M."/>
            <person name="Roberts A."/>
            <person name="Saif S."/>
            <person name="Shea T."/>
            <person name="Shenoy N."/>
            <person name="Sisk P."/>
            <person name="Stolte C."/>
            <person name="Sykes S."/>
            <person name="White J."/>
            <person name="Yandava C."/>
            <person name="Haas B."/>
            <person name="Henn M.R."/>
            <person name="Nusbaum C."/>
            <person name="Birren B."/>
        </authorList>
    </citation>
    <scope>NUCLEOTIDE SEQUENCE [LARGE SCALE GENOMIC DNA]</scope>
</reference>
<name>A0A1S0TQ15_LOALO</name>
<dbReference type="CTD" id="9947811"/>
<dbReference type="AlphaFoldDB" id="A0A1S0TQ15"/>
<dbReference type="EMBL" id="JH712523">
    <property type="protein sequence ID" value="EFO18131.1"/>
    <property type="molecule type" value="Genomic_DNA"/>
</dbReference>
<dbReference type="KEGG" id="loa:LOAG_10367"/>
<dbReference type="RefSeq" id="XP_003145939.1">
    <property type="nucleotide sequence ID" value="XM_003145891.1"/>
</dbReference>
<accession>A0A1S0TQ15</accession>
<evidence type="ECO:0000313" key="2">
    <source>
        <dbReference type="EMBL" id="EFO18131.1"/>
    </source>
</evidence>
<protein>
    <submittedName>
        <fullName evidence="2">Uncharacterized protein</fullName>
    </submittedName>
</protein>
<dbReference type="OMA" id="VGSSMQN"/>
<feature type="region of interest" description="Disordered" evidence="1">
    <location>
        <begin position="48"/>
        <end position="77"/>
    </location>
</feature>
<evidence type="ECO:0000256" key="1">
    <source>
        <dbReference type="SAM" id="MobiDB-lite"/>
    </source>
</evidence>
<dbReference type="OrthoDB" id="5838148at2759"/>
<feature type="compositionally biased region" description="Polar residues" evidence="1">
    <location>
        <begin position="54"/>
        <end position="67"/>
    </location>
</feature>
<dbReference type="InParanoid" id="A0A1S0TQ15"/>
<proteinExistence type="predicted"/>
<gene>
    <name evidence="2" type="ORF">LOAG_10367</name>
</gene>